<dbReference type="AlphaFoldDB" id="A0AAV5D209"/>
<comment type="caution">
    <text evidence="2">The sequence shown here is derived from an EMBL/GenBank/DDBJ whole genome shotgun (WGS) entry which is preliminary data.</text>
</comment>
<evidence type="ECO:0000259" key="1">
    <source>
        <dbReference type="Pfam" id="PF03478"/>
    </source>
</evidence>
<accession>A0AAV5D209</accession>
<dbReference type="EMBL" id="BQKI01000011">
    <property type="protein sequence ID" value="GJN04964.1"/>
    <property type="molecule type" value="Genomic_DNA"/>
</dbReference>
<evidence type="ECO:0000313" key="2">
    <source>
        <dbReference type="EMBL" id="GJN04964.1"/>
    </source>
</evidence>
<organism evidence="2 3">
    <name type="scientific">Eleusine coracana subsp. coracana</name>
    <dbReference type="NCBI Taxonomy" id="191504"/>
    <lineage>
        <taxon>Eukaryota</taxon>
        <taxon>Viridiplantae</taxon>
        <taxon>Streptophyta</taxon>
        <taxon>Embryophyta</taxon>
        <taxon>Tracheophyta</taxon>
        <taxon>Spermatophyta</taxon>
        <taxon>Magnoliopsida</taxon>
        <taxon>Liliopsida</taxon>
        <taxon>Poales</taxon>
        <taxon>Poaceae</taxon>
        <taxon>PACMAD clade</taxon>
        <taxon>Chloridoideae</taxon>
        <taxon>Cynodonteae</taxon>
        <taxon>Eleusininae</taxon>
        <taxon>Eleusine</taxon>
    </lineage>
</organism>
<dbReference type="PANTHER" id="PTHR33110:SF110">
    <property type="entry name" value="OS11G0624400 PROTEIN"/>
    <property type="match status" value="1"/>
</dbReference>
<sequence length="371" mass="42105">MCRPGAEFWLINAKHNWRGLRDIAFYNGKLYAVEDKGDLLEMTVCENDCTGEPMVESTIMRVIWDSYTLPARDGVETPVRCLLVSGGSLLMLCRVLKESAIPVFTVFKANLASLRWSEVRSIGDDVVLFVSRWCSFARHMSYYKLPGNRIYFLDNDVDVCRSHFGAYNMLDDVTYPLLPQLSELSNGRGNTPATWLLPRDKESCLNLCDLPADVLGQVTHFLTSRKDHVHLSEIVIVESLLYFGSKVCLGWLIVGTATASDFSADLFVPYTSQSIEQSIPSFTHRRNKSWREKWNRRHNGRSRMLQQQSFATSLPTPIASASLLFAICGEPWQSGSTRCRCRGSHCWPDSRFFNFPATGTFRFPGTGHYHQ</sequence>
<protein>
    <recommendedName>
        <fullName evidence="1">KIB1-4 beta-propeller domain-containing protein</fullName>
    </recommendedName>
</protein>
<reference evidence="2" key="1">
    <citation type="journal article" date="2018" name="DNA Res.">
        <title>Multiple hybrid de novo genome assembly of finger millet, an orphan allotetraploid crop.</title>
        <authorList>
            <person name="Hatakeyama M."/>
            <person name="Aluri S."/>
            <person name="Balachadran M.T."/>
            <person name="Sivarajan S.R."/>
            <person name="Patrignani A."/>
            <person name="Gruter S."/>
            <person name="Poveda L."/>
            <person name="Shimizu-Inatsugi R."/>
            <person name="Baeten J."/>
            <person name="Francoijs K.J."/>
            <person name="Nataraja K.N."/>
            <person name="Reddy Y.A.N."/>
            <person name="Phadnis S."/>
            <person name="Ravikumar R.L."/>
            <person name="Schlapbach R."/>
            <person name="Sreeman S.M."/>
            <person name="Shimizu K.K."/>
        </authorList>
    </citation>
    <scope>NUCLEOTIDE SEQUENCE</scope>
</reference>
<evidence type="ECO:0000313" key="3">
    <source>
        <dbReference type="Proteomes" id="UP001054889"/>
    </source>
</evidence>
<gene>
    <name evidence="2" type="primary">ga22549</name>
    <name evidence="2" type="ORF">PR202_ga22549</name>
</gene>
<dbReference type="PANTHER" id="PTHR33110">
    <property type="entry name" value="F-BOX/KELCH-REPEAT PROTEIN-RELATED"/>
    <property type="match status" value="1"/>
</dbReference>
<keyword evidence="3" id="KW-1185">Reference proteome</keyword>
<dbReference type="InterPro" id="IPR005174">
    <property type="entry name" value="KIB1-4_b-propeller"/>
</dbReference>
<dbReference type="Pfam" id="PF03478">
    <property type="entry name" value="Beta-prop_KIB1-4"/>
    <property type="match status" value="1"/>
</dbReference>
<proteinExistence type="predicted"/>
<reference evidence="2" key="2">
    <citation type="submission" date="2021-12" db="EMBL/GenBank/DDBJ databases">
        <title>Resequencing data analysis of finger millet.</title>
        <authorList>
            <person name="Hatakeyama M."/>
            <person name="Aluri S."/>
            <person name="Balachadran M.T."/>
            <person name="Sivarajan S.R."/>
            <person name="Poveda L."/>
            <person name="Shimizu-Inatsugi R."/>
            <person name="Schlapbach R."/>
            <person name="Sreeman S.M."/>
            <person name="Shimizu K.K."/>
        </authorList>
    </citation>
    <scope>NUCLEOTIDE SEQUENCE</scope>
</reference>
<feature type="domain" description="KIB1-4 beta-propeller" evidence="1">
    <location>
        <begin position="1"/>
        <end position="167"/>
    </location>
</feature>
<name>A0AAV5D209_ELECO</name>
<dbReference type="Proteomes" id="UP001054889">
    <property type="component" value="Unassembled WGS sequence"/>
</dbReference>